<dbReference type="GO" id="GO:0034353">
    <property type="term" value="F:mRNA 5'-diphosphatase activity"/>
    <property type="evidence" value="ECO:0007669"/>
    <property type="project" value="TreeGrafter"/>
</dbReference>
<reference evidence="5" key="1">
    <citation type="submission" date="2010-08" db="EMBL/GenBank/DDBJ databases">
        <authorList>
            <consortium name="Caenorhabditis japonica Sequencing Consortium"/>
            <person name="Wilson R.K."/>
        </authorList>
    </citation>
    <scope>NUCLEOTIDE SEQUENCE [LARGE SCALE GENOMIC DNA]</scope>
    <source>
        <strain evidence="5">DF5081</strain>
    </source>
</reference>
<dbReference type="PANTHER" id="PTHR12395:SF26">
    <property type="entry name" value="DECAPPING NUCLEASE"/>
    <property type="match status" value="1"/>
</dbReference>
<keyword evidence="5" id="KW-1185">Reference proteome</keyword>
<proteinExistence type="inferred from homology"/>
<name>A0A8R1I944_CAEJA</name>
<dbReference type="GO" id="GO:0005829">
    <property type="term" value="C:cytosol"/>
    <property type="evidence" value="ECO:0007669"/>
    <property type="project" value="TreeGrafter"/>
</dbReference>
<comment type="similarity">
    <text evidence="1 2">Belongs to the DXO/Dom3Z family.</text>
</comment>
<feature type="domain" description="RAI1-like" evidence="3">
    <location>
        <begin position="2"/>
        <end position="195"/>
    </location>
</feature>
<dbReference type="GO" id="GO:0000166">
    <property type="term" value="F:nucleotide binding"/>
    <property type="evidence" value="ECO:0007669"/>
    <property type="project" value="UniProtKB-KW"/>
</dbReference>
<keyword evidence="2" id="KW-0479">Metal-binding</keyword>
<dbReference type="InterPro" id="IPR039039">
    <property type="entry name" value="RAI1-like_fam"/>
</dbReference>
<comment type="function">
    <text evidence="2">Decapping enzyme for NAD-capped RNAs: specifically hydrolyzes the nicotinamide adenine dinucleotide (NAD) cap from a subset of RNAs by removing the entire NAD moiety from the 5'-end of an NAD-capped RNA.</text>
</comment>
<dbReference type="GO" id="GO:0046872">
    <property type="term" value="F:metal ion binding"/>
    <property type="evidence" value="ECO:0007669"/>
    <property type="project" value="UniProtKB-KW"/>
</dbReference>
<evidence type="ECO:0000259" key="3">
    <source>
        <dbReference type="Pfam" id="PF08652"/>
    </source>
</evidence>
<dbReference type="EnsemblMetazoa" id="CJA24408.1">
    <property type="protein sequence ID" value="CJA24408.1"/>
    <property type="gene ID" value="WBGene00179980"/>
</dbReference>
<keyword evidence="2" id="KW-0547">Nucleotide-binding</keyword>
<keyword evidence="2" id="KW-0378">Hydrolase</keyword>
<keyword evidence="2" id="KW-0539">Nucleus</keyword>
<sequence length="200" mass="23106">MNLDEGYPYFENEHGSEKLEGILAFIMKTSKIGVPLKEQVNADFVCRRGLLRNLSINKHCHTFITFYAVRHRGVIFLCEDKGFGEAPDKLRRAMYCSIKFESVMTFPQDNIFTATKKEETKKVIHACLEKKSAEQIRIYYAAEIDCLGFRGEPIEIKTISKPLETGWDKSRSLAWYMQCFLSNVKTIVVGEREKTCLRTK</sequence>
<organism evidence="4 5">
    <name type="scientific">Caenorhabditis japonica</name>
    <dbReference type="NCBI Taxonomy" id="281687"/>
    <lineage>
        <taxon>Eukaryota</taxon>
        <taxon>Metazoa</taxon>
        <taxon>Ecdysozoa</taxon>
        <taxon>Nematoda</taxon>
        <taxon>Chromadorea</taxon>
        <taxon>Rhabditida</taxon>
        <taxon>Rhabditina</taxon>
        <taxon>Rhabditomorpha</taxon>
        <taxon>Rhabditoidea</taxon>
        <taxon>Rhabditidae</taxon>
        <taxon>Peloderinae</taxon>
        <taxon>Caenorhabditis</taxon>
    </lineage>
</organism>
<dbReference type="PANTHER" id="PTHR12395">
    <property type="entry name" value="DOM-3 RELATED"/>
    <property type="match status" value="1"/>
</dbReference>
<dbReference type="GO" id="GO:0000956">
    <property type="term" value="P:nuclear-transcribed mRNA catabolic process"/>
    <property type="evidence" value="ECO:0007669"/>
    <property type="project" value="TreeGrafter"/>
</dbReference>
<dbReference type="Proteomes" id="UP000005237">
    <property type="component" value="Unassembled WGS sequence"/>
</dbReference>
<keyword evidence="2" id="KW-0540">Nuclease</keyword>
<accession>A0A8R1I944</accession>
<dbReference type="InterPro" id="IPR013961">
    <property type="entry name" value="RAI1"/>
</dbReference>
<evidence type="ECO:0000313" key="5">
    <source>
        <dbReference type="Proteomes" id="UP000005237"/>
    </source>
</evidence>
<dbReference type="AlphaFoldDB" id="A0A8R1I944"/>
<dbReference type="EC" id="3.6.1.-" evidence="2"/>
<reference evidence="4" key="2">
    <citation type="submission" date="2022-06" db="UniProtKB">
        <authorList>
            <consortium name="EnsemblMetazoa"/>
        </authorList>
    </citation>
    <scope>IDENTIFICATION</scope>
    <source>
        <strain evidence="4">DF5081</strain>
    </source>
</reference>
<evidence type="ECO:0000256" key="1">
    <source>
        <dbReference type="ARBA" id="ARBA00006562"/>
    </source>
</evidence>
<comment type="subcellular location">
    <subcellularLocation>
        <location evidence="2">Nucleus</location>
    </subcellularLocation>
</comment>
<dbReference type="Pfam" id="PF08652">
    <property type="entry name" value="RAI1"/>
    <property type="match status" value="1"/>
</dbReference>
<dbReference type="GO" id="GO:0110155">
    <property type="term" value="P:NAD-cap decapping"/>
    <property type="evidence" value="ECO:0007669"/>
    <property type="project" value="TreeGrafter"/>
</dbReference>
<comment type="cofactor">
    <cofactor evidence="2">
        <name>a divalent metal cation</name>
        <dbReference type="ChEBI" id="CHEBI:60240"/>
    </cofactor>
</comment>
<evidence type="ECO:0000256" key="2">
    <source>
        <dbReference type="RuleBase" id="RU367113"/>
    </source>
</evidence>
<protein>
    <recommendedName>
        <fullName evidence="2">Decapping nuclease</fullName>
        <ecNumber evidence="2">3.6.1.-</ecNumber>
    </recommendedName>
</protein>
<dbReference type="GO" id="GO:0005634">
    <property type="term" value="C:nucleus"/>
    <property type="evidence" value="ECO:0007669"/>
    <property type="project" value="UniProtKB-SubCell"/>
</dbReference>
<keyword evidence="2" id="KW-0694">RNA-binding</keyword>
<evidence type="ECO:0000313" key="4">
    <source>
        <dbReference type="EnsemblMetazoa" id="CJA24408.1"/>
    </source>
</evidence>
<dbReference type="GO" id="GO:0004518">
    <property type="term" value="F:nuclease activity"/>
    <property type="evidence" value="ECO:0007669"/>
    <property type="project" value="UniProtKB-KW"/>
</dbReference>
<dbReference type="GO" id="GO:0003723">
    <property type="term" value="F:RNA binding"/>
    <property type="evidence" value="ECO:0007669"/>
    <property type="project" value="UniProtKB-KW"/>
</dbReference>